<dbReference type="PROSITE" id="PS51708">
    <property type="entry name" value="CHAD"/>
    <property type="match status" value="1"/>
</dbReference>
<protein>
    <submittedName>
        <fullName evidence="2">CHAD domain-containing protein</fullName>
    </submittedName>
</protein>
<feature type="domain" description="CHAD" evidence="1">
    <location>
        <begin position="13"/>
        <end position="283"/>
    </location>
</feature>
<comment type="caution">
    <text evidence="2">The sequence shown here is derived from an EMBL/GenBank/DDBJ whole genome shotgun (WGS) entry which is preliminary data.</text>
</comment>
<keyword evidence="3" id="KW-1185">Reference proteome</keyword>
<accession>A0ABX5KXT6</accession>
<dbReference type="InterPro" id="IPR038186">
    <property type="entry name" value="CHAD_dom_sf"/>
</dbReference>
<dbReference type="Pfam" id="PF05235">
    <property type="entry name" value="CHAD"/>
    <property type="match status" value="1"/>
</dbReference>
<dbReference type="Proteomes" id="UP000245712">
    <property type="component" value="Unassembled WGS sequence"/>
</dbReference>
<gene>
    <name evidence="2" type="ORF">C7402_103199</name>
</gene>
<reference evidence="2 3" key="1">
    <citation type="submission" date="2018-05" db="EMBL/GenBank/DDBJ databases">
        <title>Genomic Encyclopedia of Type Strains, Phase IV (KMG-V): Genome sequencing to study the core and pangenomes of soil and plant-associated prokaryotes.</title>
        <authorList>
            <person name="Whitman W."/>
        </authorList>
    </citation>
    <scope>NUCLEOTIDE SEQUENCE [LARGE SCALE GENOMIC DNA]</scope>
    <source>
        <strain evidence="2 3">SCZa-39</strain>
    </source>
</reference>
<dbReference type="SMART" id="SM00880">
    <property type="entry name" value="CHAD"/>
    <property type="match status" value="1"/>
</dbReference>
<evidence type="ECO:0000313" key="3">
    <source>
        <dbReference type="Proteomes" id="UP000245712"/>
    </source>
</evidence>
<dbReference type="RefSeq" id="WP_116610152.1">
    <property type="nucleotide sequence ID" value="NZ_QEOB01000003.1"/>
</dbReference>
<dbReference type="EMBL" id="QEOB01000003">
    <property type="protein sequence ID" value="PVX85622.1"/>
    <property type="molecule type" value="Genomic_DNA"/>
</dbReference>
<dbReference type="Gene3D" id="1.40.20.10">
    <property type="entry name" value="CHAD domain"/>
    <property type="match status" value="1"/>
</dbReference>
<evidence type="ECO:0000313" key="2">
    <source>
        <dbReference type="EMBL" id="PVX85622.1"/>
    </source>
</evidence>
<organism evidence="2 3">
    <name type="scientific">Paraburkholderia unamae</name>
    <dbReference type="NCBI Taxonomy" id="219649"/>
    <lineage>
        <taxon>Bacteria</taxon>
        <taxon>Pseudomonadati</taxon>
        <taxon>Pseudomonadota</taxon>
        <taxon>Betaproteobacteria</taxon>
        <taxon>Burkholderiales</taxon>
        <taxon>Burkholderiaceae</taxon>
        <taxon>Paraburkholderia</taxon>
    </lineage>
</organism>
<dbReference type="InterPro" id="IPR007899">
    <property type="entry name" value="CHAD_dom"/>
</dbReference>
<dbReference type="PANTHER" id="PTHR39339:SF1">
    <property type="entry name" value="CHAD DOMAIN-CONTAINING PROTEIN"/>
    <property type="match status" value="1"/>
</dbReference>
<proteinExistence type="predicted"/>
<evidence type="ECO:0000259" key="1">
    <source>
        <dbReference type="PROSITE" id="PS51708"/>
    </source>
</evidence>
<sequence length="283" mass="31786">MGNGELEHRELREPSAQAAFSDIASPIVDEAIEQAKGVASNPSAEGLHQLRISMRRLRSLWWSYRPLLDAGENTRQGDLFRSLSDSAGKARDYDILIELLKQQQRGGKALPSEISDARQKALDTGRTVLSNPEMKTILLDALSQATRELAARKDRTPLQTFSDGRVIASEKQLRRRMRRAATVKNSNVAAFHDVRKAGKKTRYLLELFGPVLSGGHGKALNRLKKIQKRFGALNDVVVSENLLRNNASLLAGIADPEKTLKWFRKERERRLRAAAALLRKYRK</sequence>
<name>A0ABX5KXT6_9BURK</name>
<dbReference type="PANTHER" id="PTHR39339">
    <property type="entry name" value="SLR1444 PROTEIN"/>
    <property type="match status" value="1"/>
</dbReference>